<comment type="cofactor">
    <cofactor evidence="1">
        <name>Mg(2+)</name>
        <dbReference type="ChEBI" id="CHEBI:18420"/>
    </cofactor>
</comment>
<dbReference type="Proteomes" id="UP000754644">
    <property type="component" value="Unassembled WGS sequence"/>
</dbReference>
<evidence type="ECO:0000256" key="3">
    <source>
        <dbReference type="ARBA" id="ARBA00022801"/>
    </source>
</evidence>
<evidence type="ECO:0000256" key="4">
    <source>
        <dbReference type="ARBA" id="ARBA00022842"/>
    </source>
</evidence>
<dbReference type="InterPro" id="IPR011330">
    <property type="entry name" value="Glyco_hydro/deAcase_b/a-brl"/>
</dbReference>
<sequence>MNGFLAKMGYGPADRVLITHIDDLGFSHAANVAGFECLDVGAASCGSILVNGPWFQEAVARVQEQPAYDVGIHLTLTCEYPTFRWAALSTRDRASGLLDEQGYLWRTREDAIRHVTVDAARAEMRAQIETALATGVPFTHIDTHMGSVVHPKFLADYLALAEEYRLVAFLPNMTRATLAGIDRAAMADDYLQVLEKIDREQVPTLDEILIETLIPLDDKSAFYRQLIDGIKPGLSHLLFHPACMSEELLAIDHERPGSRHADYLAWRDPALKQYILDAGIHLIGYKELQAHL</sequence>
<keyword evidence="2" id="KW-0479">Metal-binding</keyword>
<organism evidence="6 7">
    <name type="scientific">SAR86 cluster bacterium</name>
    <dbReference type="NCBI Taxonomy" id="2030880"/>
    <lineage>
        <taxon>Bacteria</taxon>
        <taxon>Pseudomonadati</taxon>
        <taxon>Pseudomonadota</taxon>
        <taxon>Gammaproteobacteria</taxon>
        <taxon>SAR86 cluster</taxon>
    </lineage>
</organism>
<dbReference type="InterPro" id="IPR006879">
    <property type="entry name" value="YdjC-like"/>
</dbReference>
<keyword evidence="5" id="KW-0119">Carbohydrate metabolism</keyword>
<dbReference type="Gene3D" id="3.20.20.370">
    <property type="entry name" value="Glycoside hydrolase/deacetylase"/>
    <property type="match status" value="1"/>
</dbReference>
<dbReference type="GO" id="GO:0016787">
    <property type="term" value="F:hydrolase activity"/>
    <property type="evidence" value="ECO:0007669"/>
    <property type="project" value="UniProtKB-KW"/>
</dbReference>
<keyword evidence="3" id="KW-0378">Hydrolase</keyword>
<dbReference type="GO" id="GO:0005975">
    <property type="term" value="P:carbohydrate metabolic process"/>
    <property type="evidence" value="ECO:0007669"/>
    <property type="project" value="InterPro"/>
</dbReference>
<dbReference type="PANTHER" id="PTHR31609:SF1">
    <property type="entry name" value="CARBOHYDRATE DEACETYLASE"/>
    <property type="match status" value="1"/>
</dbReference>
<dbReference type="GO" id="GO:0046872">
    <property type="term" value="F:metal ion binding"/>
    <property type="evidence" value="ECO:0007669"/>
    <property type="project" value="UniProtKB-KW"/>
</dbReference>
<evidence type="ECO:0000256" key="5">
    <source>
        <dbReference type="ARBA" id="ARBA00023277"/>
    </source>
</evidence>
<dbReference type="Pfam" id="PF04794">
    <property type="entry name" value="YdjC"/>
    <property type="match status" value="1"/>
</dbReference>
<gene>
    <name evidence="6" type="ORF">HQ497_12980</name>
</gene>
<evidence type="ECO:0000256" key="1">
    <source>
        <dbReference type="ARBA" id="ARBA00001946"/>
    </source>
</evidence>
<evidence type="ECO:0000313" key="6">
    <source>
        <dbReference type="EMBL" id="NQV66267.1"/>
    </source>
</evidence>
<name>A0A972W0A7_9GAMM</name>
<dbReference type="CDD" id="cd10802">
    <property type="entry name" value="YdjC_TTHB029_like"/>
    <property type="match status" value="1"/>
</dbReference>
<accession>A0A972W0A7</accession>
<dbReference type="PANTHER" id="PTHR31609">
    <property type="entry name" value="YDJC DEACETYLASE FAMILY MEMBER"/>
    <property type="match status" value="1"/>
</dbReference>
<evidence type="ECO:0000256" key="2">
    <source>
        <dbReference type="ARBA" id="ARBA00022723"/>
    </source>
</evidence>
<proteinExistence type="predicted"/>
<protein>
    <submittedName>
        <fullName evidence="6">ChbG/HpnK family deacetylase</fullName>
    </submittedName>
</protein>
<dbReference type="AlphaFoldDB" id="A0A972W0A7"/>
<dbReference type="SUPFAM" id="SSF88713">
    <property type="entry name" value="Glycoside hydrolase/deacetylase"/>
    <property type="match status" value="1"/>
</dbReference>
<dbReference type="GO" id="GO:0019213">
    <property type="term" value="F:deacetylase activity"/>
    <property type="evidence" value="ECO:0007669"/>
    <property type="project" value="TreeGrafter"/>
</dbReference>
<reference evidence="6" key="1">
    <citation type="submission" date="2020-05" db="EMBL/GenBank/DDBJ databases">
        <title>Sulfur intermediates as new biogeochemical hubs in an aquatic model microbial ecosystem.</title>
        <authorList>
            <person name="Vigneron A."/>
        </authorList>
    </citation>
    <scope>NUCLEOTIDE SEQUENCE</scope>
    <source>
        <strain evidence="6">Bin.250</strain>
    </source>
</reference>
<keyword evidence="4" id="KW-0460">Magnesium</keyword>
<evidence type="ECO:0000313" key="7">
    <source>
        <dbReference type="Proteomes" id="UP000754644"/>
    </source>
</evidence>
<dbReference type="EMBL" id="JABMOJ010000492">
    <property type="protein sequence ID" value="NQV66267.1"/>
    <property type="molecule type" value="Genomic_DNA"/>
</dbReference>
<comment type="caution">
    <text evidence="6">The sequence shown here is derived from an EMBL/GenBank/DDBJ whole genome shotgun (WGS) entry which is preliminary data.</text>
</comment>